<name>A0A6A5BD87_NAEFO</name>
<feature type="region of interest" description="Disordered" evidence="1">
    <location>
        <begin position="1"/>
        <end position="76"/>
    </location>
</feature>
<dbReference type="EMBL" id="VFQX01000072">
    <property type="protein sequence ID" value="KAF0972040.1"/>
    <property type="molecule type" value="Genomic_DNA"/>
</dbReference>
<gene>
    <name evidence="2" type="ORF">FDP41_009736</name>
</gene>
<sequence length="468" mass="52293">MKSSQQPQEQEHRLKQESNEDQLSSDDDGNSLIVLYPSSSSRRPSTTSTTACVTHHHSTKENSLNSPHHNINSGESLKDYPATAILQRMISNEKRMARTLGIKSASEFCFGRGHNQQQQHHHYRYRTLGLHSHPHSQNARSASQSVTTGMKGLLEFPLSRSSAVNVTSTHQQRSLSGIYGRMVKKCPVLDSPKIINTEPPQKSATTTYSPQQSQTTHHSCSSSFSPLPPSSLPSTSSTNTPTTIPITTTPNTTTARATTTQSSCKNNFPQTPNSPSSQRCSFDSKINMLFSCTDEEMNEESLPQETFKQPYSKPVTSIIFEEIDTDFNPKKRKQDNETQQDASSSLPSFTSSQLKFKKQKSIDEITAENMYESLLNQCRKNYIPQLEKMNALASELIESPNEEDTQEPSCEVVPILSRHQLDLVVGEKLCAITGPMTSQDKSIIKFIENNPINDFLLELLENKKFNGF</sequence>
<keyword evidence="3" id="KW-1185">Reference proteome</keyword>
<evidence type="ECO:0000313" key="2">
    <source>
        <dbReference type="EMBL" id="KAF0972040.1"/>
    </source>
</evidence>
<feature type="compositionally biased region" description="Low complexity" evidence="1">
    <location>
        <begin position="232"/>
        <end position="263"/>
    </location>
</feature>
<dbReference type="RefSeq" id="XP_044556755.1">
    <property type="nucleotide sequence ID" value="XM_044713726.1"/>
</dbReference>
<feature type="compositionally biased region" description="Low complexity" evidence="1">
    <location>
        <begin position="205"/>
        <end position="225"/>
    </location>
</feature>
<dbReference type="VEuPathDB" id="AmoebaDB:NfTy_087720"/>
<feature type="compositionally biased region" description="Polar residues" evidence="1">
    <location>
        <begin position="61"/>
        <end position="75"/>
    </location>
</feature>
<organism evidence="2 3">
    <name type="scientific">Naegleria fowleri</name>
    <name type="common">Brain eating amoeba</name>
    <dbReference type="NCBI Taxonomy" id="5763"/>
    <lineage>
        <taxon>Eukaryota</taxon>
        <taxon>Discoba</taxon>
        <taxon>Heterolobosea</taxon>
        <taxon>Tetramitia</taxon>
        <taxon>Eutetramitia</taxon>
        <taxon>Vahlkampfiidae</taxon>
        <taxon>Naegleria</taxon>
    </lineage>
</organism>
<feature type="compositionally biased region" description="Polar residues" evidence="1">
    <location>
        <begin position="264"/>
        <end position="280"/>
    </location>
</feature>
<feature type="compositionally biased region" description="Acidic residues" evidence="1">
    <location>
        <begin position="19"/>
        <end position="29"/>
    </location>
</feature>
<dbReference type="AlphaFoldDB" id="A0A6A5BD87"/>
<evidence type="ECO:0000313" key="3">
    <source>
        <dbReference type="Proteomes" id="UP000444721"/>
    </source>
</evidence>
<comment type="caution">
    <text evidence="2">The sequence shown here is derived from an EMBL/GenBank/DDBJ whole genome shotgun (WGS) entry which is preliminary data.</text>
</comment>
<dbReference type="VEuPathDB" id="AmoebaDB:FDP41_009736"/>
<dbReference type="VEuPathDB" id="AmoebaDB:NF0004430"/>
<feature type="compositionally biased region" description="Low complexity" evidence="1">
    <location>
        <begin position="343"/>
        <end position="352"/>
    </location>
</feature>
<feature type="compositionally biased region" description="Low complexity" evidence="1">
    <location>
        <begin position="37"/>
        <end position="50"/>
    </location>
</feature>
<feature type="region of interest" description="Disordered" evidence="1">
    <location>
        <begin position="191"/>
        <end position="280"/>
    </location>
</feature>
<protein>
    <submittedName>
        <fullName evidence="2">Uncharacterized protein</fullName>
    </submittedName>
</protein>
<dbReference type="OrthoDB" id="10449911at2759"/>
<reference evidence="2 3" key="1">
    <citation type="journal article" date="2019" name="Sci. Rep.">
        <title>Nanopore sequencing improves the draft genome of the human pathogenic amoeba Naegleria fowleri.</title>
        <authorList>
            <person name="Liechti N."/>
            <person name="Schurch N."/>
            <person name="Bruggmann R."/>
            <person name="Wittwer M."/>
        </authorList>
    </citation>
    <scope>NUCLEOTIDE SEQUENCE [LARGE SCALE GENOMIC DNA]</scope>
    <source>
        <strain evidence="2 3">ATCC 30894</strain>
    </source>
</reference>
<feature type="region of interest" description="Disordered" evidence="1">
    <location>
        <begin position="324"/>
        <end position="352"/>
    </location>
</feature>
<evidence type="ECO:0000256" key="1">
    <source>
        <dbReference type="SAM" id="MobiDB-lite"/>
    </source>
</evidence>
<feature type="compositionally biased region" description="Basic and acidic residues" evidence="1">
    <location>
        <begin position="9"/>
        <end position="18"/>
    </location>
</feature>
<proteinExistence type="predicted"/>
<dbReference type="Proteomes" id="UP000444721">
    <property type="component" value="Unassembled WGS sequence"/>
</dbReference>
<accession>A0A6A5BD87</accession>
<dbReference type="GeneID" id="68116951"/>